<comment type="function">
    <text evidence="7">Molecular chaperone. Has ATPase activity.</text>
</comment>
<dbReference type="PRINTS" id="PR00775">
    <property type="entry name" value="HEATSHOCK90"/>
</dbReference>
<dbReference type="FunFam" id="3.30.565.10:FF:000357">
    <property type="entry name" value="Heat shock protein HSP 90-beta"/>
    <property type="match status" value="1"/>
</dbReference>
<dbReference type="Gene3D" id="1.20.120.790">
    <property type="entry name" value="Heat shock protein 90, C-terminal domain"/>
    <property type="match status" value="1"/>
</dbReference>
<feature type="region of interest" description="C" evidence="7">
    <location>
        <begin position="553"/>
        <end position="626"/>
    </location>
</feature>
<dbReference type="GO" id="GO:0005524">
    <property type="term" value="F:ATP binding"/>
    <property type="evidence" value="ECO:0007669"/>
    <property type="project" value="UniProtKB-UniRule"/>
</dbReference>
<evidence type="ECO:0000313" key="12">
    <source>
        <dbReference type="Proteomes" id="UP000242310"/>
    </source>
</evidence>
<dbReference type="Pfam" id="PF00183">
    <property type="entry name" value="HSP90"/>
    <property type="match status" value="1"/>
</dbReference>
<name>A0A2P8HW41_9BACI</name>
<evidence type="ECO:0000313" key="11">
    <source>
        <dbReference type="EMBL" id="PSL50453.1"/>
    </source>
</evidence>
<dbReference type="PIRSF" id="PIRSF002583">
    <property type="entry name" value="Hsp90"/>
    <property type="match status" value="1"/>
</dbReference>
<evidence type="ECO:0000256" key="7">
    <source>
        <dbReference type="HAMAP-Rule" id="MF_00505"/>
    </source>
</evidence>
<dbReference type="SUPFAM" id="SSF54211">
    <property type="entry name" value="Ribosomal protein S5 domain 2-like"/>
    <property type="match status" value="1"/>
</dbReference>
<feature type="binding site" evidence="8">
    <location>
        <position position="77"/>
    </location>
    <ligand>
        <name>ATP</name>
        <dbReference type="ChEBI" id="CHEBI:30616"/>
    </ligand>
</feature>
<comment type="caution">
    <text evidence="11">The sequence shown here is derived from an EMBL/GenBank/DDBJ whole genome shotgun (WGS) entry which is preliminary data.</text>
</comment>
<dbReference type="CDD" id="cd16927">
    <property type="entry name" value="HATPase_Hsp90-like"/>
    <property type="match status" value="1"/>
</dbReference>
<keyword evidence="3 7" id="KW-0547">Nucleotide-binding</keyword>
<feature type="region of interest" description="A; substrate-binding" evidence="7">
    <location>
        <begin position="1"/>
        <end position="341"/>
    </location>
</feature>
<feature type="binding site" evidence="8">
    <location>
        <position position="31"/>
    </location>
    <ligand>
        <name>ATP</name>
        <dbReference type="ChEBI" id="CHEBI:30616"/>
    </ligand>
</feature>
<feature type="binding site" evidence="8">
    <location>
        <begin position="97"/>
        <end position="98"/>
    </location>
    <ligand>
        <name>ATP</name>
        <dbReference type="ChEBI" id="CHEBI:30616"/>
    </ligand>
</feature>
<feature type="binding site" evidence="8">
    <location>
        <position position="82"/>
    </location>
    <ligand>
        <name>ATP</name>
        <dbReference type="ChEBI" id="CHEBI:30616"/>
    </ligand>
</feature>
<evidence type="ECO:0000256" key="6">
    <source>
        <dbReference type="ARBA" id="ARBA00023186"/>
    </source>
</evidence>
<dbReference type="Pfam" id="PF13589">
    <property type="entry name" value="HATPase_c_3"/>
    <property type="match status" value="1"/>
</dbReference>
<evidence type="ECO:0000256" key="1">
    <source>
        <dbReference type="ARBA" id="ARBA00008239"/>
    </source>
</evidence>
<feature type="binding site" evidence="8">
    <location>
        <position position="90"/>
    </location>
    <ligand>
        <name>ATP</name>
        <dbReference type="ChEBI" id="CHEBI:30616"/>
    </ligand>
</feature>
<dbReference type="InterPro" id="IPR037196">
    <property type="entry name" value="HSP90_C"/>
</dbReference>
<keyword evidence="2 7" id="KW-0963">Cytoplasm</keyword>
<dbReference type="OrthoDB" id="9802640at2"/>
<comment type="subcellular location">
    <subcellularLocation>
        <location evidence="7">Cytoplasm</location>
    </subcellularLocation>
</comment>
<keyword evidence="12" id="KW-1185">Reference proteome</keyword>
<proteinExistence type="inferred from homology"/>
<organism evidence="11 12">
    <name type="scientific">Salsuginibacillus halophilus</name>
    <dbReference type="NCBI Taxonomy" id="517424"/>
    <lineage>
        <taxon>Bacteria</taxon>
        <taxon>Bacillati</taxon>
        <taxon>Bacillota</taxon>
        <taxon>Bacilli</taxon>
        <taxon>Bacillales</taxon>
        <taxon>Bacillaceae</taxon>
        <taxon>Salsuginibacillus</taxon>
    </lineage>
</organism>
<dbReference type="Gene3D" id="3.30.565.10">
    <property type="entry name" value="Histidine kinase-like ATPase, C-terminal domain"/>
    <property type="match status" value="1"/>
</dbReference>
<dbReference type="GO" id="GO:0140662">
    <property type="term" value="F:ATP-dependent protein folding chaperone"/>
    <property type="evidence" value="ECO:0007669"/>
    <property type="project" value="InterPro"/>
</dbReference>
<dbReference type="GO" id="GO:0005737">
    <property type="term" value="C:cytoplasm"/>
    <property type="evidence" value="ECO:0007669"/>
    <property type="project" value="UniProtKB-SubCell"/>
</dbReference>
<feature type="binding site" evidence="8">
    <location>
        <position position="341"/>
    </location>
    <ligand>
        <name>ATP</name>
        <dbReference type="ChEBI" id="CHEBI:30616"/>
    </ligand>
</feature>
<dbReference type="InterPro" id="IPR020568">
    <property type="entry name" value="Ribosomal_Su5_D2-typ_SF"/>
</dbReference>
<feature type="binding site" evidence="8">
    <location>
        <position position="167"/>
    </location>
    <ligand>
        <name>ATP</name>
        <dbReference type="ChEBI" id="CHEBI:30616"/>
    </ligand>
</feature>
<reference evidence="11 12" key="1">
    <citation type="submission" date="2018-03" db="EMBL/GenBank/DDBJ databases">
        <title>Genomic Encyclopedia of Type Strains, Phase III (KMG-III): the genomes of soil and plant-associated and newly described type strains.</title>
        <authorList>
            <person name="Whitman W."/>
        </authorList>
    </citation>
    <scope>NUCLEOTIDE SEQUENCE [LARGE SCALE GENOMIC DNA]</scope>
    <source>
        <strain evidence="11 12">CGMCC 1.07653</strain>
    </source>
</reference>
<dbReference type="SUPFAM" id="SSF55874">
    <property type="entry name" value="ATPase domain of HSP90 chaperone/DNA topoisomerase II/histidine kinase"/>
    <property type="match status" value="1"/>
</dbReference>
<dbReference type="GO" id="GO:0016887">
    <property type="term" value="F:ATP hydrolysis activity"/>
    <property type="evidence" value="ECO:0007669"/>
    <property type="project" value="InterPro"/>
</dbReference>
<dbReference type="Gene3D" id="3.30.230.80">
    <property type="match status" value="1"/>
</dbReference>
<comment type="subunit">
    <text evidence="7">Homodimer.</text>
</comment>
<evidence type="ECO:0000256" key="3">
    <source>
        <dbReference type="ARBA" id="ARBA00022741"/>
    </source>
</evidence>
<dbReference type="SMART" id="SM00387">
    <property type="entry name" value="HATPase_c"/>
    <property type="match status" value="1"/>
</dbReference>
<keyword evidence="5 7" id="KW-0346">Stress response</keyword>
<dbReference type="Gene3D" id="3.40.50.11260">
    <property type="match status" value="1"/>
</dbReference>
<protein>
    <recommendedName>
        <fullName evidence="7">Chaperone protein HtpG</fullName>
    </recommendedName>
    <alternativeName>
        <fullName evidence="7">Heat shock protein HtpG</fullName>
    </alternativeName>
    <alternativeName>
        <fullName evidence="7">High temperature protein G</fullName>
    </alternativeName>
</protein>
<feature type="binding site" evidence="8">
    <location>
        <position position="35"/>
    </location>
    <ligand>
        <name>ATP</name>
        <dbReference type="ChEBI" id="CHEBI:30616"/>
    </ligand>
</feature>
<evidence type="ECO:0000256" key="8">
    <source>
        <dbReference type="PIRSR" id="PIRSR002583-1"/>
    </source>
</evidence>
<accession>A0A2P8HW41</accession>
<dbReference type="InterPro" id="IPR003594">
    <property type="entry name" value="HATPase_dom"/>
</dbReference>
<dbReference type="SUPFAM" id="SSF110942">
    <property type="entry name" value="HSP90 C-terminal domain"/>
    <property type="match status" value="1"/>
</dbReference>
<sequence>METKTFQAESKRLLELMVNAIYSQKEVFLRELISNASDAIDKMYYQALTDDAVTFDPEDYFIKIETDETNRTLTIRDTGIGMTKEELETNLGTIAESGSLAFKNENEIEDGHDIIGQFGVGFYSAFMVAQKVVVETQSYHADEAYRWESEGVEGYTIEPISNRETGTTITIYLKENHEDEAFDEFLEEDRLRSIIKKYSDFIRYPIKLDVTVQHAAEDDEGETVEAVEEKTINNMIPIWKKNKSELTDEDYTNFYHEKRYGFDTPVKHMHINVDGTIRYNAILYIPGQVPFDFYTNEYERGLELYSNGVLIMEKCSDLLPEYFGFVKGMVDSEDLSLNISREILQQDRQLQTIAKNIKTKIKNELKQMLKNEREAYEAMFKQFGTQLKYGVYTDFGQNQADLKDLIMFYSSRDESLITLQEYVERMPEDQPYIYYAAGDSIDKVKKTPQAERVLDHGYELLYLTEQVDEFAIKMLGSFEDKEFRSVAGGDLGLSETEEDSSAEQETKENETLFTAMKEALNGSVTDVRASKRLKSHPVCLTAEGDISIEMEKTLQAMPENQGIQADKALEINADHDVFAKLKDAHDNGENEQVQLYTNVLYNQARLIEGLPLEDPVAFSNNVAKLF</sequence>
<evidence type="ECO:0000256" key="4">
    <source>
        <dbReference type="ARBA" id="ARBA00022840"/>
    </source>
</evidence>
<comment type="similarity">
    <text evidence="1 7">Belongs to the heat shock protein 90 family.</text>
</comment>
<dbReference type="InterPro" id="IPR019805">
    <property type="entry name" value="Heat_shock_protein_90_CS"/>
</dbReference>
<gene>
    <name evidence="7" type="primary">htpG</name>
    <name evidence="11" type="ORF">B0H94_10364</name>
</gene>
<evidence type="ECO:0000256" key="2">
    <source>
        <dbReference type="ARBA" id="ARBA00022490"/>
    </source>
</evidence>
<evidence type="ECO:0000256" key="9">
    <source>
        <dbReference type="SAM" id="MobiDB-lite"/>
    </source>
</evidence>
<dbReference type="RefSeq" id="WP_106587785.1">
    <property type="nucleotide sequence ID" value="NZ_PYAV01000003.1"/>
</dbReference>
<dbReference type="PROSITE" id="PS00298">
    <property type="entry name" value="HSP90"/>
    <property type="match status" value="1"/>
</dbReference>
<dbReference type="HAMAP" id="MF_00505">
    <property type="entry name" value="HSP90"/>
    <property type="match status" value="1"/>
</dbReference>
<dbReference type="GO" id="GO:0051082">
    <property type="term" value="F:unfolded protein binding"/>
    <property type="evidence" value="ECO:0007669"/>
    <property type="project" value="UniProtKB-UniRule"/>
</dbReference>
<dbReference type="InterPro" id="IPR001404">
    <property type="entry name" value="Hsp90_fam"/>
</dbReference>
<keyword evidence="6 7" id="KW-0143">Chaperone</keyword>
<dbReference type="InterPro" id="IPR020575">
    <property type="entry name" value="Hsp90_N"/>
</dbReference>
<comment type="caution">
    <text evidence="7">Lacks conserved residue(s) required for the propagation of feature annotation.</text>
</comment>
<evidence type="ECO:0000256" key="5">
    <source>
        <dbReference type="ARBA" id="ARBA00023016"/>
    </source>
</evidence>
<dbReference type="PANTHER" id="PTHR11528">
    <property type="entry name" value="HEAT SHOCK PROTEIN 90 FAMILY MEMBER"/>
    <property type="match status" value="1"/>
</dbReference>
<dbReference type="NCBIfam" id="NF003555">
    <property type="entry name" value="PRK05218.1"/>
    <property type="match status" value="1"/>
</dbReference>
<evidence type="ECO:0000259" key="10">
    <source>
        <dbReference type="SMART" id="SM00387"/>
    </source>
</evidence>
<feature type="region of interest" description="Disordered" evidence="9">
    <location>
        <begin position="489"/>
        <end position="508"/>
    </location>
</feature>
<feature type="domain" description="Histidine kinase/HSP90-like ATPase" evidence="10">
    <location>
        <begin position="24"/>
        <end position="177"/>
    </location>
</feature>
<feature type="binding site" evidence="8">
    <location>
        <begin position="117"/>
        <end position="122"/>
    </location>
    <ligand>
        <name>ATP</name>
        <dbReference type="ChEBI" id="CHEBI:30616"/>
    </ligand>
</feature>
<dbReference type="Proteomes" id="UP000242310">
    <property type="component" value="Unassembled WGS sequence"/>
</dbReference>
<dbReference type="InterPro" id="IPR036890">
    <property type="entry name" value="HATPase_C_sf"/>
</dbReference>
<dbReference type="AlphaFoldDB" id="A0A2P8HW41"/>
<dbReference type="EMBL" id="PYAV01000003">
    <property type="protein sequence ID" value="PSL50453.1"/>
    <property type="molecule type" value="Genomic_DNA"/>
</dbReference>
<keyword evidence="4 7" id="KW-0067">ATP-binding</keyword>